<evidence type="ECO:0000256" key="3">
    <source>
        <dbReference type="ARBA" id="ARBA00022989"/>
    </source>
</evidence>
<feature type="transmembrane region" description="Helical" evidence="5">
    <location>
        <begin position="92"/>
        <end position="111"/>
    </location>
</feature>
<evidence type="ECO:0000313" key="7">
    <source>
        <dbReference type="EMBL" id="CAJ0601266.1"/>
    </source>
</evidence>
<evidence type="ECO:0000256" key="2">
    <source>
        <dbReference type="ARBA" id="ARBA00022692"/>
    </source>
</evidence>
<comment type="caution">
    <text evidence="7">The sequence shown here is derived from an EMBL/GenBank/DDBJ whole genome shotgun (WGS) entry which is preliminary data.</text>
</comment>
<dbReference type="EMBL" id="CATQJL010000305">
    <property type="protein sequence ID" value="CAJ0601266.1"/>
    <property type="molecule type" value="Genomic_DNA"/>
</dbReference>
<feature type="domain" description="G-protein coupled receptors family 1 profile" evidence="6">
    <location>
        <begin position="1"/>
        <end position="109"/>
    </location>
</feature>
<keyword evidence="8" id="KW-1185">Reference proteome</keyword>
<evidence type="ECO:0000259" key="6">
    <source>
        <dbReference type="PROSITE" id="PS50262"/>
    </source>
</evidence>
<evidence type="ECO:0000256" key="5">
    <source>
        <dbReference type="SAM" id="Phobius"/>
    </source>
</evidence>
<keyword evidence="3 5" id="KW-1133">Transmembrane helix</keyword>
<sequence>MVVCLINAAMDDATKKLLMNGVVAFYVTTVICYAFFLRKVRKVSVSEEHMRGIYRSLILVTAAIALSFVSFGVVNVVLSILQINMDELNRTWLTGTFLNLSTAANFFIYYFNSKQYRNLFDHYLFINTLKKALKAKETSAVTVVGKNERPTKSSRY</sequence>
<reference evidence="7" key="1">
    <citation type="submission" date="2023-07" db="EMBL/GenBank/DDBJ databases">
        <authorList>
            <consortium name="CYATHOMIX"/>
        </authorList>
    </citation>
    <scope>NUCLEOTIDE SEQUENCE</scope>
    <source>
        <strain evidence="7">N/A</strain>
    </source>
</reference>
<dbReference type="Proteomes" id="UP001176961">
    <property type="component" value="Unassembled WGS sequence"/>
</dbReference>
<dbReference type="Gene3D" id="1.20.1070.10">
    <property type="entry name" value="Rhodopsin 7-helix transmembrane proteins"/>
    <property type="match status" value="1"/>
</dbReference>
<evidence type="ECO:0000256" key="4">
    <source>
        <dbReference type="ARBA" id="ARBA00023136"/>
    </source>
</evidence>
<comment type="subcellular location">
    <subcellularLocation>
        <location evidence="1">Membrane</location>
    </subcellularLocation>
</comment>
<gene>
    <name evidence="7" type="ORF">CYNAS_LOCUS13249</name>
</gene>
<dbReference type="Pfam" id="PF10320">
    <property type="entry name" value="7TM_GPCR_Srsx"/>
    <property type="match status" value="1"/>
</dbReference>
<organism evidence="7 8">
    <name type="scientific">Cylicocyclus nassatus</name>
    <name type="common">Nematode worm</name>
    <dbReference type="NCBI Taxonomy" id="53992"/>
    <lineage>
        <taxon>Eukaryota</taxon>
        <taxon>Metazoa</taxon>
        <taxon>Ecdysozoa</taxon>
        <taxon>Nematoda</taxon>
        <taxon>Chromadorea</taxon>
        <taxon>Rhabditida</taxon>
        <taxon>Rhabditina</taxon>
        <taxon>Rhabditomorpha</taxon>
        <taxon>Strongyloidea</taxon>
        <taxon>Strongylidae</taxon>
        <taxon>Cylicocyclus</taxon>
    </lineage>
</organism>
<evidence type="ECO:0000313" key="8">
    <source>
        <dbReference type="Proteomes" id="UP001176961"/>
    </source>
</evidence>
<dbReference type="InterPro" id="IPR019424">
    <property type="entry name" value="7TM_GPCR_Srsx"/>
</dbReference>
<proteinExistence type="predicted"/>
<dbReference type="SUPFAM" id="SSF81321">
    <property type="entry name" value="Family A G protein-coupled receptor-like"/>
    <property type="match status" value="1"/>
</dbReference>
<evidence type="ECO:0000256" key="1">
    <source>
        <dbReference type="ARBA" id="ARBA00004370"/>
    </source>
</evidence>
<keyword evidence="2 5" id="KW-0812">Transmembrane</keyword>
<accession>A0AA36M7L9</accession>
<dbReference type="GO" id="GO:0016020">
    <property type="term" value="C:membrane"/>
    <property type="evidence" value="ECO:0007669"/>
    <property type="project" value="UniProtKB-SubCell"/>
</dbReference>
<feature type="transmembrane region" description="Helical" evidence="5">
    <location>
        <begin position="17"/>
        <end position="36"/>
    </location>
</feature>
<dbReference type="AlphaFoldDB" id="A0AA36M7L9"/>
<dbReference type="PROSITE" id="PS50262">
    <property type="entry name" value="G_PROTEIN_RECEP_F1_2"/>
    <property type="match status" value="1"/>
</dbReference>
<protein>
    <recommendedName>
        <fullName evidence="6">G-protein coupled receptors family 1 profile domain-containing protein</fullName>
    </recommendedName>
</protein>
<keyword evidence="4 5" id="KW-0472">Membrane</keyword>
<feature type="transmembrane region" description="Helical" evidence="5">
    <location>
        <begin position="57"/>
        <end position="80"/>
    </location>
</feature>
<name>A0AA36M7L9_CYLNA</name>
<dbReference type="InterPro" id="IPR017452">
    <property type="entry name" value="GPCR_Rhodpsn_7TM"/>
</dbReference>